<dbReference type="InterPro" id="IPR036397">
    <property type="entry name" value="RNaseH_sf"/>
</dbReference>
<dbReference type="SUPFAM" id="SSF53098">
    <property type="entry name" value="Ribonuclease H-like"/>
    <property type="match status" value="1"/>
</dbReference>
<dbReference type="PROSITE" id="PS50994">
    <property type="entry name" value="INTEGRASE"/>
    <property type="match status" value="1"/>
</dbReference>
<dbReference type="GO" id="GO:0003723">
    <property type="term" value="F:RNA binding"/>
    <property type="evidence" value="ECO:0007669"/>
    <property type="project" value="UniProtKB-KW"/>
</dbReference>
<evidence type="ECO:0000259" key="2">
    <source>
        <dbReference type="PROSITE" id="PS50994"/>
    </source>
</evidence>
<dbReference type="AlphaFoldDB" id="A0A4Y9ZYN3"/>
<sequence length="130" mass="14656">MWAFKFTSSGTGKMTVDSLRHIFAGFIMPKVFMSDGGSHFKCKPVQEFCTSWKVKHHIVAAYSPWVNSLVEGTNKILLHVLACLMAPGLGEDEYKVMDEEDIPKQWPDHLDEAICILNNCLLPTLVKTRS</sequence>
<proteinExistence type="predicted"/>
<reference evidence="3 4" key="1">
    <citation type="submission" date="2019-02" db="EMBL/GenBank/DDBJ databases">
        <title>Genome sequencing of the rare red list fungi Hericium alpestre (H. flagellum).</title>
        <authorList>
            <person name="Buettner E."/>
            <person name="Kellner H."/>
        </authorList>
    </citation>
    <scope>NUCLEOTIDE SEQUENCE [LARGE SCALE GENOMIC DNA]</scope>
    <source>
        <strain evidence="3 4">DSM 108284</strain>
    </source>
</reference>
<name>A0A4Y9ZYN3_9AGAM</name>
<dbReference type="GO" id="GO:0005634">
    <property type="term" value="C:nucleus"/>
    <property type="evidence" value="ECO:0007669"/>
    <property type="project" value="UniProtKB-ARBA"/>
</dbReference>
<keyword evidence="1" id="KW-0694">RNA-binding</keyword>
<comment type="caution">
    <text evidence="3">The sequence shown here is derived from an EMBL/GenBank/DDBJ whole genome shotgun (WGS) entry which is preliminary data.</text>
</comment>
<gene>
    <name evidence="3" type="ORF">EWM64_g4007</name>
</gene>
<dbReference type="STRING" id="135208.A0A4Y9ZYN3"/>
<feature type="domain" description="Integrase catalytic" evidence="2">
    <location>
        <begin position="1"/>
        <end position="130"/>
    </location>
</feature>
<evidence type="ECO:0000313" key="3">
    <source>
        <dbReference type="EMBL" id="TFY80006.1"/>
    </source>
</evidence>
<accession>A0A4Y9ZYN3</accession>
<dbReference type="InterPro" id="IPR012337">
    <property type="entry name" value="RNaseH-like_sf"/>
</dbReference>
<protein>
    <recommendedName>
        <fullName evidence="2">Integrase catalytic domain-containing protein</fullName>
    </recommendedName>
</protein>
<evidence type="ECO:0000256" key="1">
    <source>
        <dbReference type="ARBA" id="ARBA00022884"/>
    </source>
</evidence>
<dbReference type="OrthoDB" id="3237746at2759"/>
<evidence type="ECO:0000313" key="4">
    <source>
        <dbReference type="Proteomes" id="UP000298061"/>
    </source>
</evidence>
<dbReference type="InterPro" id="IPR001584">
    <property type="entry name" value="Integrase_cat-core"/>
</dbReference>
<dbReference type="EMBL" id="SFCI01000405">
    <property type="protein sequence ID" value="TFY80006.1"/>
    <property type="molecule type" value="Genomic_DNA"/>
</dbReference>
<organism evidence="3 4">
    <name type="scientific">Hericium alpestre</name>
    <dbReference type="NCBI Taxonomy" id="135208"/>
    <lineage>
        <taxon>Eukaryota</taxon>
        <taxon>Fungi</taxon>
        <taxon>Dikarya</taxon>
        <taxon>Basidiomycota</taxon>
        <taxon>Agaricomycotina</taxon>
        <taxon>Agaricomycetes</taxon>
        <taxon>Russulales</taxon>
        <taxon>Hericiaceae</taxon>
        <taxon>Hericium</taxon>
    </lineage>
</organism>
<keyword evidence="4" id="KW-1185">Reference proteome</keyword>
<dbReference type="Gene3D" id="3.30.420.10">
    <property type="entry name" value="Ribonuclease H-like superfamily/Ribonuclease H"/>
    <property type="match status" value="1"/>
</dbReference>
<dbReference type="Proteomes" id="UP000298061">
    <property type="component" value="Unassembled WGS sequence"/>
</dbReference>
<dbReference type="GO" id="GO:0015074">
    <property type="term" value="P:DNA integration"/>
    <property type="evidence" value="ECO:0007669"/>
    <property type="project" value="InterPro"/>
</dbReference>